<dbReference type="InterPro" id="IPR001789">
    <property type="entry name" value="Sig_transdc_resp-reg_receiver"/>
</dbReference>
<dbReference type="PANTHER" id="PTHR43047">
    <property type="entry name" value="TWO-COMPONENT HISTIDINE PROTEIN KINASE"/>
    <property type="match status" value="1"/>
</dbReference>
<keyword evidence="10" id="KW-1185">Reference proteome</keyword>
<dbReference type="Gene3D" id="3.30.565.10">
    <property type="entry name" value="Histidine kinase-like ATPase, C-terminal domain"/>
    <property type="match status" value="1"/>
</dbReference>
<dbReference type="InterPro" id="IPR004358">
    <property type="entry name" value="Sig_transdc_His_kin-like_C"/>
</dbReference>
<evidence type="ECO:0000313" key="10">
    <source>
        <dbReference type="Proteomes" id="UP000594342"/>
    </source>
</evidence>
<dbReference type="EC" id="2.7.13.3" evidence="2"/>
<organism evidence="9 10">
    <name type="scientific">Yasminevirus sp. GU-2018</name>
    <dbReference type="NCBI Taxonomy" id="2420051"/>
    <lineage>
        <taxon>Viruses</taxon>
        <taxon>Varidnaviria</taxon>
        <taxon>Bamfordvirae</taxon>
        <taxon>Nucleocytoviricota</taxon>
        <taxon>Megaviricetes</taxon>
        <taxon>Imitervirales</taxon>
        <taxon>Mimiviridae</taxon>
        <taxon>Klosneuvirinae</taxon>
        <taxon>Yasminevirus</taxon>
        <taxon>Yasminevirus saudimassiliense</taxon>
    </lineage>
</organism>
<feature type="domain" description="Response regulatory" evidence="8">
    <location>
        <begin position="1019"/>
        <end position="1143"/>
    </location>
</feature>
<proteinExistence type="predicted"/>
<evidence type="ECO:0000256" key="1">
    <source>
        <dbReference type="ARBA" id="ARBA00000085"/>
    </source>
</evidence>
<dbReference type="SMART" id="SM00387">
    <property type="entry name" value="HATPase_c"/>
    <property type="match status" value="1"/>
</dbReference>
<comment type="caution">
    <text evidence="9">The sequence shown here is derived from an EMBL/GenBank/DDBJ whole genome shotgun (WGS) entry which is preliminary data.</text>
</comment>
<feature type="compositionally biased region" description="Basic and acidic residues" evidence="6">
    <location>
        <begin position="544"/>
        <end position="556"/>
    </location>
</feature>
<name>A0A5K0UA58_9VIRU</name>
<dbReference type="PRINTS" id="PR00344">
    <property type="entry name" value="BCTRLSENSOR"/>
</dbReference>
<dbReference type="CDD" id="cd00082">
    <property type="entry name" value="HisKA"/>
    <property type="match status" value="1"/>
</dbReference>
<evidence type="ECO:0000256" key="6">
    <source>
        <dbReference type="SAM" id="MobiDB-lite"/>
    </source>
</evidence>
<reference evidence="9 10" key="1">
    <citation type="submission" date="2018-10" db="EMBL/GenBank/DDBJ databases">
        <authorList>
            <consortium name="IHU Genomes"/>
        </authorList>
    </citation>
    <scope>NUCLEOTIDE SEQUENCE [LARGE SCALE GENOMIC DNA]</scope>
    <source>
        <strain evidence="9 10">A1</strain>
    </source>
</reference>
<dbReference type="GO" id="GO:0005886">
    <property type="term" value="C:plasma membrane"/>
    <property type="evidence" value="ECO:0007669"/>
    <property type="project" value="TreeGrafter"/>
</dbReference>
<dbReference type="SUPFAM" id="SSF55874">
    <property type="entry name" value="ATPase domain of HSP90 chaperone/DNA topoisomerase II/histidine kinase"/>
    <property type="match status" value="1"/>
</dbReference>
<dbReference type="SUPFAM" id="SSF52172">
    <property type="entry name" value="CheY-like"/>
    <property type="match status" value="1"/>
</dbReference>
<dbReference type="SMART" id="SM00448">
    <property type="entry name" value="REC"/>
    <property type="match status" value="1"/>
</dbReference>
<dbReference type="GO" id="GO:0000155">
    <property type="term" value="F:phosphorelay sensor kinase activity"/>
    <property type="evidence" value="ECO:0007669"/>
    <property type="project" value="InterPro"/>
</dbReference>
<accession>A0A5K0UA58</accession>
<dbReference type="Gene3D" id="3.40.50.2300">
    <property type="match status" value="1"/>
</dbReference>
<feature type="compositionally biased region" description="Polar residues" evidence="6">
    <location>
        <begin position="563"/>
        <end position="575"/>
    </location>
</feature>
<evidence type="ECO:0000259" key="7">
    <source>
        <dbReference type="PROSITE" id="PS50109"/>
    </source>
</evidence>
<dbReference type="InterPro" id="IPR003594">
    <property type="entry name" value="HATPase_dom"/>
</dbReference>
<evidence type="ECO:0000256" key="3">
    <source>
        <dbReference type="ARBA" id="ARBA00022553"/>
    </source>
</evidence>
<dbReference type="InterPro" id="IPR003661">
    <property type="entry name" value="HisK_dim/P_dom"/>
</dbReference>
<protein>
    <recommendedName>
        <fullName evidence="2">histidine kinase</fullName>
        <ecNumber evidence="2">2.7.13.3</ecNumber>
    </recommendedName>
</protein>
<evidence type="ECO:0000256" key="5">
    <source>
        <dbReference type="ARBA" id="ARBA00022777"/>
    </source>
</evidence>
<keyword evidence="4" id="KW-0808">Transferase</keyword>
<dbReference type="InterPro" id="IPR036890">
    <property type="entry name" value="HATPase_C_sf"/>
</dbReference>
<feature type="domain" description="Histidine kinase" evidence="7">
    <location>
        <begin position="822"/>
        <end position="999"/>
    </location>
</feature>
<feature type="compositionally biased region" description="Polar residues" evidence="6">
    <location>
        <begin position="509"/>
        <end position="529"/>
    </location>
</feature>
<gene>
    <name evidence="9" type="ORF">YASMINEVIRUS_1043</name>
</gene>
<dbReference type="PROSITE" id="PS50110">
    <property type="entry name" value="RESPONSE_REGULATORY"/>
    <property type="match status" value="1"/>
</dbReference>
<comment type="catalytic activity">
    <reaction evidence="1">
        <text>ATP + protein L-histidine = ADP + protein N-phospho-L-histidine.</text>
        <dbReference type="EC" id="2.7.13.3"/>
    </reaction>
</comment>
<evidence type="ECO:0000256" key="2">
    <source>
        <dbReference type="ARBA" id="ARBA00012438"/>
    </source>
</evidence>
<dbReference type="Pfam" id="PF02518">
    <property type="entry name" value="HATPase_c"/>
    <property type="match status" value="1"/>
</dbReference>
<dbReference type="Pfam" id="PF00072">
    <property type="entry name" value="Response_reg"/>
    <property type="match status" value="1"/>
</dbReference>
<evidence type="ECO:0000313" key="9">
    <source>
        <dbReference type="EMBL" id="VBB18580.1"/>
    </source>
</evidence>
<dbReference type="Proteomes" id="UP000594342">
    <property type="component" value="Unassembled WGS sequence"/>
</dbReference>
<dbReference type="PANTHER" id="PTHR43047:SF72">
    <property type="entry name" value="OSMOSENSING HISTIDINE PROTEIN KINASE SLN1"/>
    <property type="match status" value="1"/>
</dbReference>
<evidence type="ECO:0000256" key="4">
    <source>
        <dbReference type="ARBA" id="ARBA00022679"/>
    </source>
</evidence>
<feature type="region of interest" description="Disordered" evidence="6">
    <location>
        <begin position="449"/>
        <end position="581"/>
    </location>
</feature>
<feature type="compositionally biased region" description="Low complexity" evidence="6">
    <location>
        <begin position="472"/>
        <end position="500"/>
    </location>
</feature>
<keyword evidence="3" id="KW-0597">Phosphoprotein</keyword>
<sequence>MDKTHNNRSTIIDLCNSAYDSYLLAIDPVIILHTYITDLVKVLGAQCSAVMKYDSSNQSFEIVTHASCSSEEHNNLPNTVPAWLIFSNYVRNHNKLNNSSIVTKCITESKTRIERKCRLIDVLGIDVDRPASDLDIDSVDNDSVKSVNNTAESVDSSVENACLDEFSKIVRETILFIPCCIAGTPHGVIILCFDKPFDGIERDMLVETVHPIENMTGVLMYNMTFRPLHIDSDRGAQTDHFVKGKRGYNTKQIDSSVTFQLIHDTLNAVTDAIVVTDTDMRIVYKNDQFVNIIKSRYKIDALPEYIIDIIPQTITLMGSKDGDVRHSSSFYRNKKIEVEPRPCSDDELGQSLVNSHESLTIDVEKDVRQNRKKSFSGTLDIHVNSTVSCGDIYHIFRLHDSDSTPTPDTFDKSKSSKNLVAYMSHELRNPIQAISTGVYLIDKTIKSMNKKRSGRVNGSHSNKNLVKELDSTSESTPDSTPDSMSDVTSDMTSDTTSDYVDSTKKARSHSINESTNESMISSTGELQIQQRHHHNTPNSSPKMLMDKLKGSEKDSGKPAQLRRQGSGSRTTTNVNHNKDDINQQTQHSTFPTYEQHVQACADARCSVLLRRSYIDPKSKDTDKESELNDTIDGIGVDGIEEEEDIEIIDADKNSDITGENQSFLQVHDRCNSSHKDLLIKDDLGEETMIECCSGVGDAEIDSVFDTKTSVDVQILKSNAKRSCIDKIKSEQLPDSPSSGEFMRDSSLSYRSDIETVDGRFYTPSRKGSGQSDQDCLDSDDNDLDAGFDPNCDLIGDCDMSKMKLMSMDTLRGIIKRVSSACKNMNIIIDDILDLSKIDNDELIMNLDEHSLQEISEMIVEESKSEVRKKGLKFVYEFDESCPETIYTDGTRVFQIISNLVSNAIKYSSTGTIKFRVGYDGDANTIVFQVSDQGRGIRREEIPNLFKQFGRTSNSVTEINSTGLGLCVCQKIASLLGGSIDVTSEYRRGSTFTFTHPIKLGYSGTRTDTEQFVQREIKGDVLIVDDDPNITSLFKLLLRCMNYDKGYELNIETANTGDKAIKMANIKQYSLIFMDIDLDGEDGCTICNRILNESSFNKTTPVVAVTANIKSVQHDRDPRFNQFSDVVLKPFNNKNISECLIKHLGYQV</sequence>
<dbReference type="GO" id="GO:0009927">
    <property type="term" value="F:histidine phosphotransfer kinase activity"/>
    <property type="evidence" value="ECO:0007669"/>
    <property type="project" value="TreeGrafter"/>
</dbReference>
<dbReference type="EMBL" id="UPSH01000001">
    <property type="protein sequence ID" value="VBB18580.1"/>
    <property type="molecule type" value="Genomic_DNA"/>
</dbReference>
<dbReference type="Gene3D" id="1.10.287.130">
    <property type="match status" value="1"/>
</dbReference>
<dbReference type="CDD" id="cd17546">
    <property type="entry name" value="REC_hyHK_CKI1_RcsC-like"/>
    <property type="match status" value="1"/>
</dbReference>
<dbReference type="InterPro" id="IPR005467">
    <property type="entry name" value="His_kinase_dom"/>
</dbReference>
<evidence type="ECO:0000259" key="8">
    <source>
        <dbReference type="PROSITE" id="PS50110"/>
    </source>
</evidence>
<keyword evidence="5" id="KW-0418">Kinase</keyword>
<dbReference type="PROSITE" id="PS50109">
    <property type="entry name" value="HIS_KIN"/>
    <property type="match status" value="1"/>
</dbReference>
<dbReference type="InterPro" id="IPR011006">
    <property type="entry name" value="CheY-like_superfamily"/>
</dbReference>